<keyword evidence="2 5" id="KW-0697">Rotamase</keyword>
<evidence type="ECO:0000313" key="8">
    <source>
        <dbReference type="EMBL" id="MFC4202494.1"/>
    </source>
</evidence>
<dbReference type="PANTHER" id="PTHR47637:SF1">
    <property type="entry name" value="CHAPERONE SURA"/>
    <property type="match status" value="1"/>
</dbReference>
<feature type="region of interest" description="Disordered" evidence="6">
    <location>
        <begin position="333"/>
        <end position="361"/>
    </location>
</feature>
<feature type="chain" id="PRO_5044929879" description="Chaperone SurA" evidence="5">
    <location>
        <begin position="30"/>
        <end position="519"/>
    </location>
</feature>
<dbReference type="Proteomes" id="UP001595848">
    <property type="component" value="Unassembled WGS sequence"/>
</dbReference>
<dbReference type="InterPro" id="IPR015391">
    <property type="entry name" value="SurA_N"/>
</dbReference>
<dbReference type="PROSITE" id="PS50198">
    <property type="entry name" value="PPIC_PPIASE_2"/>
    <property type="match status" value="2"/>
</dbReference>
<dbReference type="Pfam" id="PF00639">
    <property type="entry name" value="Rotamase"/>
    <property type="match status" value="2"/>
</dbReference>
<comment type="caution">
    <text evidence="8">The sequence shown here is derived from an EMBL/GenBank/DDBJ whole genome shotgun (WGS) entry which is preliminary data.</text>
</comment>
<accession>A0ABV8P340</accession>
<feature type="domain" description="PpiC" evidence="7">
    <location>
        <begin position="226"/>
        <end position="327"/>
    </location>
</feature>
<sequence precursor="true">MMHSPDTRRWLAALWIPVLGALACGPAQAATHKAAAHHAPAKPAQQAPQSEQFVDGIAAVVNKSVITLGQVDQQVQLAAAQLKQQKIAVPDYKTLQKQVLQRMITDELLREEARKVGIRVTDADLQAALETVAKRNNISVDRLRQEVPKAGIPWDQYIVNLRQEILVDQLRHREVDSKIVVSDADVDSYLQNQGNQPIPASPPVAPPAAAPAQPEPAPEPPVQKGPRVLGLAQILVAVPEGASAERVAQLRRKAESVLAKLRSGANFANVAAASSDDAQAMHGGVLGVRPVDGWPDLFINATKGLQVGQISGIIQSGNGFHILKVLTRGPVGQRPKRAAAPAAPEPAPGPGPEQAQPQALPNGPMMVTQTHARHILIKVTKVMSDAQAQALLERLRQRIESGEKFADLARLYSQDATAPQGGDLGWLSPGETVPAFEQAMNALQPGQVSQPVRSPFGWHLIEVEGRRSKDMSKEYRRIQARQILFQRREEPAYDDWLSQLRGKAYIDNRLDPESSRRPG</sequence>
<dbReference type="EC" id="5.2.1.8" evidence="5"/>
<dbReference type="EMBL" id="JBHSBV010000005">
    <property type="protein sequence ID" value="MFC4202494.1"/>
    <property type="molecule type" value="Genomic_DNA"/>
</dbReference>
<name>A0ABV8P340_9BURK</name>
<keyword evidence="1 5" id="KW-0677">Repeat</keyword>
<comment type="function">
    <text evidence="5">Chaperone involved in the correct folding and assembly of outer membrane proteins. Recognizes specific patterns of aromatic residues and the orientation of their side chains, which are found more frequently in integral outer membrane proteins. May act in both early periplasmic and late outer membrane-associated steps of protein maturation.</text>
</comment>
<dbReference type="HAMAP" id="MF_01183">
    <property type="entry name" value="Chaperone_SurA"/>
    <property type="match status" value="1"/>
</dbReference>
<comment type="domain">
    <text evidence="5">The PPIase activity resides only in the second parvulin domain. The N-terminal region and the C-terminal tail are necessary and sufficient for the chaperone activity of SurA. The PPIase activity is dispensable for SurA to function as a chaperone. The N-terminal region and the C-terminal tail are also required for porin recognition.</text>
</comment>
<feature type="compositionally biased region" description="Pro residues" evidence="6">
    <location>
        <begin position="199"/>
        <end position="223"/>
    </location>
</feature>
<keyword evidence="9" id="KW-1185">Reference proteome</keyword>
<evidence type="ECO:0000256" key="3">
    <source>
        <dbReference type="ARBA" id="ARBA00023186"/>
    </source>
</evidence>
<proteinExistence type="inferred from homology"/>
<dbReference type="Pfam" id="PF09312">
    <property type="entry name" value="SurA_N"/>
    <property type="match status" value="1"/>
</dbReference>
<feature type="signal peptide" evidence="5">
    <location>
        <begin position="1"/>
        <end position="29"/>
    </location>
</feature>
<evidence type="ECO:0000256" key="6">
    <source>
        <dbReference type="SAM" id="MobiDB-lite"/>
    </source>
</evidence>
<evidence type="ECO:0000256" key="1">
    <source>
        <dbReference type="ARBA" id="ARBA00022737"/>
    </source>
</evidence>
<dbReference type="PROSITE" id="PS01096">
    <property type="entry name" value="PPIC_PPIASE_1"/>
    <property type="match status" value="2"/>
</dbReference>
<dbReference type="InterPro" id="IPR050280">
    <property type="entry name" value="OMP_Chaperone_SurA"/>
</dbReference>
<dbReference type="InterPro" id="IPR000297">
    <property type="entry name" value="PPIase_PpiC"/>
</dbReference>
<evidence type="ECO:0000313" key="9">
    <source>
        <dbReference type="Proteomes" id="UP001595848"/>
    </source>
</evidence>
<feature type="domain" description="PpiC" evidence="7">
    <location>
        <begin position="367"/>
        <end position="465"/>
    </location>
</feature>
<dbReference type="GO" id="GO:0003755">
    <property type="term" value="F:peptidyl-prolyl cis-trans isomerase activity"/>
    <property type="evidence" value="ECO:0007669"/>
    <property type="project" value="UniProtKB-EC"/>
</dbReference>
<protein>
    <recommendedName>
        <fullName evidence="5">Chaperone SurA</fullName>
    </recommendedName>
    <alternativeName>
        <fullName evidence="5">Peptidyl-prolyl cis-trans isomerase SurA</fullName>
        <shortName evidence="5">PPIase SurA</shortName>
        <ecNumber evidence="5">5.2.1.8</ecNumber>
    </alternativeName>
    <alternativeName>
        <fullName evidence="5">Rotamase SurA</fullName>
    </alternativeName>
</protein>
<evidence type="ECO:0000256" key="2">
    <source>
        <dbReference type="ARBA" id="ARBA00023110"/>
    </source>
</evidence>
<comment type="subcellular location">
    <subcellularLocation>
        <location evidence="5">Periplasm</location>
    </subcellularLocation>
    <text evidence="5">Is capable of associating with the outer membrane.</text>
</comment>
<dbReference type="RefSeq" id="WP_217965964.1">
    <property type="nucleotide sequence ID" value="NZ_JAHTBN010000009.1"/>
</dbReference>
<gene>
    <name evidence="5" type="primary">surA</name>
    <name evidence="8" type="ORF">ACFOY1_16180</name>
</gene>
<evidence type="ECO:0000256" key="5">
    <source>
        <dbReference type="HAMAP-Rule" id="MF_01183"/>
    </source>
</evidence>
<dbReference type="PANTHER" id="PTHR47637">
    <property type="entry name" value="CHAPERONE SURA"/>
    <property type="match status" value="1"/>
</dbReference>
<dbReference type="InterPro" id="IPR023058">
    <property type="entry name" value="PPIase_PpiC_CS"/>
</dbReference>
<feature type="region of interest" description="Disordered" evidence="6">
    <location>
        <begin position="190"/>
        <end position="224"/>
    </location>
</feature>
<keyword evidence="5" id="KW-0732">Signal</keyword>
<keyword evidence="3 5" id="KW-0143">Chaperone</keyword>
<organism evidence="8 9">
    <name type="scientific">Candidimonas humi</name>
    <dbReference type="NCBI Taxonomy" id="683355"/>
    <lineage>
        <taxon>Bacteria</taxon>
        <taxon>Pseudomonadati</taxon>
        <taxon>Pseudomonadota</taxon>
        <taxon>Betaproteobacteria</taxon>
        <taxon>Burkholderiales</taxon>
        <taxon>Alcaligenaceae</taxon>
        <taxon>Candidimonas</taxon>
    </lineage>
</organism>
<reference evidence="9" key="1">
    <citation type="journal article" date="2019" name="Int. J. Syst. Evol. Microbiol.">
        <title>The Global Catalogue of Microorganisms (GCM) 10K type strain sequencing project: providing services to taxonomists for standard genome sequencing and annotation.</title>
        <authorList>
            <consortium name="The Broad Institute Genomics Platform"/>
            <consortium name="The Broad Institute Genome Sequencing Center for Infectious Disease"/>
            <person name="Wu L."/>
            <person name="Ma J."/>
        </authorList>
    </citation>
    <scope>NUCLEOTIDE SEQUENCE [LARGE SCALE GENOMIC DNA]</scope>
    <source>
        <strain evidence="9">LMG 24813</strain>
    </source>
</reference>
<evidence type="ECO:0000259" key="7">
    <source>
        <dbReference type="PROSITE" id="PS50198"/>
    </source>
</evidence>
<comment type="catalytic activity">
    <reaction evidence="5">
        <text>[protein]-peptidylproline (omega=180) = [protein]-peptidylproline (omega=0)</text>
        <dbReference type="Rhea" id="RHEA:16237"/>
        <dbReference type="Rhea" id="RHEA-COMP:10747"/>
        <dbReference type="Rhea" id="RHEA-COMP:10748"/>
        <dbReference type="ChEBI" id="CHEBI:83833"/>
        <dbReference type="ChEBI" id="CHEBI:83834"/>
        <dbReference type="EC" id="5.2.1.8"/>
    </reaction>
</comment>
<keyword evidence="5" id="KW-0574">Periplasm</keyword>
<keyword evidence="4 5" id="KW-0413">Isomerase</keyword>
<dbReference type="InterPro" id="IPR023034">
    <property type="entry name" value="PPIase_SurA"/>
</dbReference>
<evidence type="ECO:0000256" key="4">
    <source>
        <dbReference type="ARBA" id="ARBA00023235"/>
    </source>
</evidence>